<dbReference type="Pfam" id="PF19833">
    <property type="entry name" value="RecG_dom3_C"/>
    <property type="match status" value="1"/>
</dbReference>
<dbReference type="GO" id="GO:0016787">
    <property type="term" value="F:hydrolase activity"/>
    <property type="evidence" value="ECO:0007669"/>
    <property type="project" value="UniProtKB-KW"/>
</dbReference>
<dbReference type="SMART" id="SM00487">
    <property type="entry name" value="DEXDc"/>
    <property type="match status" value="1"/>
</dbReference>
<comment type="catalytic activity">
    <reaction evidence="14 15">
        <text>ATP + H2O = ADP + phosphate + H(+)</text>
        <dbReference type="Rhea" id="RHEA:13065"/>
        <dbReference type="ChEBI" id="CHEBI:15377"/>
        <dbReference type="ChEBI" id="CHEBI:15378"/>
        <dbReference type="ChEBI" id="CHEBI:30616"/>
        <dbReference type="ChEBI" id="CHEBI:43474"/>
        <dbReference type="ChEBI" id="CHEBI:456216"/>
        <dbReference type="EC" id="5.6.2.4"/>
    </reaction>
</comment>
<evidence type="ECO:0000259" key="17">
    <source>
        <dbReference type="PROSITE" id="PS51194"/>
    </source>
</evidence>
<name>A0A9D2RY61_9FIRM</name>
<dbReference type="SMART" id="SM00490">
    <property type="entry name" value="HELICc"/>
    <property type="match status" value="1"/>
</dbReference>
<dbReference type="Proteomes" id="UP000824214">
    <property type="component" value="Unassembled WGS sequence"/>
</dbReference>
<dbReference type="SUPFAM" id="SSF50249">
    <property type="entry name" value="Nucleic acid-binding proteins"/>
    <property type="match status" value="1"/>
</dbReference>
<evidence type="ECO:0000256" key="3">
    <source>
        <dbReference type="ARBA" id="ARBA00022741"/>
    </source>
</evidence>
<reference evidence="18" key="1">
    <citation type="journal article" date="2021" name="PeerJ">
        <title>Extensive microbial diversity within the chicken gut microbiome revealed by metagenomics and culture.</title>
        <authorList>
            <person name="Gilroy R."/>
            <person name="Ravi A."/>
            <person name="Getino M."/>
            <person name="Pursley I."/>
            <person name="Horton D.L."/>
            <person name="Alikhan N.F."/>
            <person name="Baker D."/>
            <person name="Gharbi K."/>
            <person name="Hall N."/>
            <person name="Watson M."/>
            <person name="Adriaenssens E.M."/>
            <person name="Foster-Nyarko E."/>
            <person name="Jarju S."/>
            <person name="Secka A."/>
            <person name="Antonio M."/>
            <person name="Oren A."/>
            <person name="Chaudhuri R.R."/>
            <person name="La Ragione R."/>
            <person name="Hildebrand F."/>
            <person name="Pallen M.J."/>
        </authorList>
    </citation>
    <scope>NUCLEOTIDE SEQUENCE</scope>
    <source>
        <strain evidence="18">ChiBcolR8-3208</strain>
    </source>
</reference>
<evidence type="ECO:0000256" key="2">
    <source>
        <dbReference type="ARBA" id="ARBA00017846"/>
    </source>
</evidence>
<keyword evidence="6 15" id="KW-0347">Helicase</keyword>
<dbReference type="Pfam" id="PF00271">
    <property type="entry name" value="Helicase_C"/>
    <property type="match status" value="1"/>
</dbReference>
<dbReference type="Gene3D" id="3.40.50.300">
    <property type="entry name" value="P-loop containing nucleotide triphosphate hydrolases"/>
    <property type="match status" value="2"/>
</dbReference>
<evidence type="ECO:0000256" key="12">
    <source>
        <dbReference type="ARBA" id="ARBA00034617"/>
    </source>
</evidence>
<dbReference type="Pfam" id="PF17191">
    <property type="entry name" value="RecG_wedge"/>
    <property type="match status" value="1"/>
</dbReference>
<evidence type="ECO:0000256" key="14">
    <source>
        <dbReference type="ARBA" id="ARBA00048988"/>
    </source>
</evidence>
<dbReference type="InterPro" id="IPR001650">
    <property type="entry name" value="Helicase_C-like"/>
</dbReference>
<evidence type="ECO:0000259" key="16">
    <source>
        <dbReference type="PROSITE" id="PS51192"/>
    </source>
</evidence>
<proteinExistence type="inferred from homology"/>
<keyword evidence="5 15" id="KW-0378">Hydrolase</keyword>
<accession>A0A9D2RY61</accession>
<dbReference type="GO" id="GO:0006281">
    <property type="term" value="P:DNA repair"/>
    <property type="evidence" value="ECO:0007669"/>
    <property type="project" value="UniProtKB-UniRule"/>
</dbReference>
<dbReference type="NCBIfam" id="NF008165">
    <property type="entry name" value="PRK10917.1-3"/>
    <property type="match status" value="1"/>
</dbReference>
<comment type="similarity">
    <text evidence="1 15">Belongs to the helicase family. RecG subfamily.</text>
</comment>
<comment type="caution">
    <text evidence="18">The sequence shown here is derived from an EMBL/GenBank/DDBJ whole genome shotgun (WGS) entry which is preliminary data.</text>
</comment>
<evidence type="ECO:0000256" key="11">
    <source>
        <dbReference type="ARBA" id="ARBA00023235"/>
    </source>
</evidence>
<keyword evidence="7 15" id="KW-0067">ATP-binding</keyword>
<evidence type="ECO:0000256" key="9">
    <source>
        <dbReference type="ARBA" id="ARBA00023172"/>
    </source>
</evidence>
<evidence type="ECO:0000313" key="18">
    <source>
        <dbReference type="EMBL" id="HJB37128.1"/>
    </source>
</evidence>
<reference evidence="18" key="2">
    <citation type="submission" date="2021-04" db="EMBL/GenBank/DDBJ databases">
        <authorList>
            <person name="Gilroy R."/>
        </authorList>
    </citation>
    <scope>NUCLEOTIDE SEQUENCE</scope>
    <source>
        <strain evidence="18">ChiBcolR8-3208</strain>
    </source>
</reference>
<dbReference type="GO" id="GO:0043138">
    <property type="term" value="F:3'-5' DNA helicase activity"/>
    <property type="evidence" value="ECO:0007669"/>
    <property type="project" value="UniProtKB-EC"/>
</dbReference>
<feature type="domain" description="Helicase C-terminal" evidence="17">
    <location>
        <begin position="439"/>
        <end position="607"/>
    </location>
</feature>
<evidence type="ECO:0000256" key="8">
    <source>
        <dbReference type="ARBA" id="ARBA00023125"/>
    </source>
</evidence>
<evidence type="ECO:0000256" key="6">
    <source>
        <dbReference type="ARBA" id="ARBA00022806"/>
    </source>
</evidence>
<dbReference type="CDD" id="cd04488">
    <property type="entry name" value="RecG_wedge_OBF"/>
    <property type="match status" value="1"/>
</dbReference>
<dbReference type="GO" id="GO:0005524">
    <property type="term" value="F:ATP binding"/>
    <property type="evidence" value="ECO:0007669"/>
    <property type="project" value="UniProtKB-KW"/>
</dbReference>
<evidence type="ECO:0000313" key="19">
    <source>
        <dbReference type="Proteomes" id="UP000824214"/>
    </source>
</evidence>
<dbReference type="InterPro" id="IPR033454">
    <property type="entry name" value="RecG_wedge"/>
</dbReference>
<dbReference type="InterPro" id="IPR027417">
    <property type="entry name" value="P-loop_NTPase"/>
</dbReference>
<organism evidence="18 19">
    <name type="scientific">Candidatus Acutalibacter ornithocaccae</name>
    <dbReference type="NCBI Taxonomy" id="2838416"/>
    <lineage>
        <taxon>Bacteria</taxon>
        <taxon>Bacillati</taxon>
        <taxon>Bacillota</taxon>
        <taxon>Clostridia</taxon>
        <taxon>Eubacteriales</taxon>
        <taxon>Acutalibacteraceae</taxon>
        <taxon>Acutalibacter</taxon>
    </lineage>
</organism>
<dbReference type="GO" id="GO:0003677">
    <property type="term" value="F:DNA binding"/>
    <property type="evidence" value="ECO:0007669"/>
    <property type="project" value="UniProtKB-KW"/>
</dbReference>
<evidence type="ECO:0000256" key="10">
    <source>
        <dbReference type="ARBA" id="ARBA00023204"/>
    </source>
</evidence>
<dbReference type="EC" id="5.6.2.4" evidence="13 15"/>
<keyword evidence="11" id="KW-0413">Isomerase</keyword>
<comment type="function">
    <text evidence="15">Plays a critical role in recombination and DNA repair. Helps process Holliday junction intermediates to mature products by catalyzing branch migration. Has replication fork regression activity, unwinds stalled or blocked replication forks to make a HJ that can be resolved. Has a DNA unwinding activity characteristic of a DNA helicase with 3'-5' polarity.</text>
</comment>
<keyword evidence="10 15" id="KW-0234">DNA repair</keyword>
<dbReference type="InterPro" id="IPR045562">
    <property type="entry name" value="RecG_dom3_C"/>
</dbReference>
<evidence type="ECO:0000256" key="5">
    <source>
        <dbReference type="ARBA" id="ARBA00022801"/>
    </source>
</evidence>
<dbReference type="Pfam" id="PF00270">
    <property type="entry name" value="DEAD"/>
    <property type="match status" value="1"/>
</dbReference>
<evidence type="ECO:0000256" key="4">
    <source>
        <dbReference type="ARBA" id="ARBA00022763"/>
    </source>
</evidence>
<evidence type="ECO:0000256" key="7">
    <source>
        <dbReference type="ARBA" id="ARBA00022840"/>
    </source>
</evidence>
<dbReference type="InterPro" id="IPR014001">
    <property type="entry name" value="Helicase_ATP-bd"/>
</dbReference>
<evidence type="ECO:0000256" key="1">
    <source>
        <dbReference type="ARBA" id="ARBA00007504"/>
    </source>
</evidence>
<dbReference type="InterPro" id="IPR047112">
    <property type="entry name" value="RecG/Mfd"/>
</dbReference>
<dbReference type="InterPro" id="IPR012340">
    <property type="entry name" value="NA-bd_OB-fold"/>
</dbReference>
<dbReference type="InterPro" id="IPR004609">
    <property type="entry name" value="ATP-dep_DNA_helicase_RecG"/>
</dbReference>
<dbReference type="PANTHER" id="PTHR47964">
    <property type="entry name" value="ATP-DEPENDENT DNA HELICASE HOMOLOG RECG, CHLOROPLASTIC"/>
    <property type="match status" value="1"/>
</dbReference>
<dbReference type="SUPFAM" id="SSF52540">
    <property type="entry name" value="P-loop containing nucleoside triphosphate hydrolases"/>
    <property type="match status" value="2"/>
</dbReference>
<dbReference type="PROSITE" id="PS51192">
    <property type="entry name" value="HELICASE_ATP_BIND_1"/>
    <property type="match status" value="1"/>
</dbReference>
<dbReference type="Gene3D" id="2.40.50.140">
    <property type="entry name" value="Nucleic acid-binding proteins"/>
    <property type="match status" value="1"/>
</dbReference>
<keyword evidence="8" id="KW-0238">DNA-binding</keyword>
<comment type="catalytic activity">
    <reaction evidence="12 15">
        <text>Couples ATP hydrolysis with the unwinding of duplex DNA by translocating in the 3'-5' direction.</text>
        <dbReference type="EC" id="5.6.2.4"/>
    </reaction>
</comment>
<dbReference type="EMBL" id="DWXZ01000064">
    <property type="protein sequence ID" value="HJB37128.1"/>
    <property type="molecule type" value="Genomic_DNA"/>
</dbReference>
<keyword evidence="4 15" id="KW-0227">DNA damage</keyword>
<dbReference type="NCBIfam" id="NF008168">
    <property type="entry name" value="PRK10917.2-2"/>
    <property type="match status" value="1"/>
</dbReference>
<evidence type="ECO:0000256" key="13">
    <source>
        <dbReference type="ARBA" id="ARBA00034808"/>
    </source>
</evidence>
<dbReference type="PROSITE" id="PS51194">
    <property type="entry name" value="HELICASE_CTER"/>
    <property type="match status" value="1"/>
</dbReference>
<keyword evidence="9 15" id="KW-0233">DNA recombination</keyword>
<dbReference type="GO" id="GO:0006310">
    <property type="term" value="P:DNA recombination"/>
    <property type="evidence" value="ECO:0007669"/>
    <property type="project" value="UniProtKB-UniRule"/>
</dbReference>
<feature type="domain" description="Helicase ATP-binding" evidence="16">
    <location>
        <begin position="269"/>
        <end position="430"/>
    </location>
</feature>
<dbReference type="InterPro" id="IPR011545">
    <property type="entry name" value="DEAD/DEAH_box_helicase_dom"/>
</dbReference>
<dbReference type="AlphaFoldDB" id="A0A9D2RY61"/>
<sequence length="679" mass="75473">MSSLFELDIQNCKGVGPQRAKLFRKLGVPTVGDLLRLYPRAYEDWSQHCLIRDTTLNEVAVVKATVLRRPTEHRVKGGKLLYKTTVTDGDSDMALTFFNNKYIPTLLREGETYLFRGKVTGTFLRREMLAPEFLPQAKELSIQPVYPATAGLSSRQIGAAVKNALAMLPEQLHDPLPDPLREKYHLCTLRYALETIHFPKTQEEIATARFRLTFEEFLVLQLGLLRIKSGRKTHNFHPIPQEFPEGFCGLLPFQLTGAQRRAIGEAVADMAGPAPMNRLIQGDVGSGKTAVAAALCWAVIQQGMQAALMAPTEILATQHYHSLKELLEPAHIAVALLTGSVKPREKKKLYSALEDGRIQLVIGTHALLSEKVAFQNLGLVITDEQHRFGVGQRSALAQKGASPHLLVMSATPIPRTLALMVYGDLDISVLDELPPGRQKIETFLISPDKRQRAFGYVQKHLDQGRQGYLICPLIEEDDSGLQSVTQYGELVKEAFPTATVGVLHGKMKPAEKEQVMEAFSRGEVQLLVSTTVVEVGVDVPNAVIMVIEDADRYGLSQLHQLRGRIGRGQYKSTCILITGAQNPDTLKRLKLFRDTSDGFQIAEADLKLRGPGDFFGQRQHGLPQLKIADMTTDMEVLRQAQRCARELLQQNALEEPAYRGLRGEIRRLFEKAGGEEVVL</sequence>
<gene>
    <name evidence="18" type="primary">recG</name>
    <name evidence="18" type="ORF">H9942_03565</name>
</gene>
<dbReference type="CDD" id="cd17992">
    <property type="entry name" value="DEXHc_RecG"/>
    <property type="match status" value="1"/>
</dbReference>
<evidence type="ECO:0000256" key="15">
    <source>
        <dbReference type="RuleBase" id="RU363016"/>
    </source>
</evidence>
<protein>
    <recommendedName>
        <fullName evidence="2 15">ATP-dependent DNA helicase RecG</fullName>
        <ecNumber evidence="13 15">5.6.2.4</ecNumber>
    </recommendedName>
</protein>
<keyword evidence="3 15" id="KW-0547">Nucleotide-binding</keyword>
<dbReference type="PANTHER" id="PTHR47964:SF1">
    <property type="entry name" value="ATP-DEPENDENT DNA HELICASE HOMOLOG RECG, CHLOROPLASTIC"/>
    <property type="match status" value="1"/>
</dbReference>
<dbReference type="NCBIfam" id="TIGR00643">
    <property type="entry name" value="recG"/>
    <property type="match status" value="1"/>
</dbReference>